<reference evidence="3 4" key="1">
    <citation type="submission" date="2020-01" db="EMBL/GenBank/DDBJ databases">
        <title>Identification and distribution of gene clusters putatively required for synthesis of sphingolipid metabolism inhibitors in phylogenetically diverse species of the filamentous fungus Fusarium.</title>
        <authorList>
            <person name="Kim H.-S."/>
            <person name="Busman M."/>
            <person name="Brown D.W."/>
            <person name="Divon H."/>
            <person name="Uhlig S."/>
            <person name="Proctor R.H."/>
        </authorList>
    </citation>
    <scope>NUCLEOTIDE SEQUENCE [LARGE SCALE GENOMIC DNA]</scope>
    <source>
        <strain evidence="3 4">NRRL 20459</strain>
    </source>
</reference>
<dbReference type="Gene3D" id="1.25.40.10">
    <property type="entry name" value="Tetratricopeptide repeat domain"/>
    <property type="match status" value="2"/>
</dbReference>
<dbReference type="PROSITE" id="PS50005">
    <property type="entry name" value="TPR"/>
    <property type="match status" value="1"/>
</dbReference>
<dbReference type="InterPro" id="IPR011990">
    <property type="entry name" value="TPR-like_helical_dom_sf"/>
</dbReference>
<dbReference type="SMART" id="SM00028">
    <property type="entry name" value="TPR"/>
    <property type="match status" value="7"/>
</dbReference>
<sequence>MGIATYIQVYHQQWQMLMSSDNNPLTDYQGSIATTWTISLEEIKRQSSDSTNLLRLWAFLDNKQFWRGLFLAATKPFVSGFSWPTWLQAIAQDKARFAKSISLLVRYSIIEAEKERKRSYAMHPVVHQWLLHLGSDEQSMEFARLALILVGFSLSSQSEKDGWVLQKRPLPHAERCSQWMRRYASKLNESMIDARITIYSIRQLGILFYEQSMLVMAKDMYDGGLEAYENTPKDDDEMLWTFFTLGYRLRQQAMPRQAEETFRRVLEERENTLGRDDTRTLIAVDNLGLILTARGKLREAEQMYNRALKDSEILLGHHHPKTLDVVNDLGNVFLQQGRIDEAEEMCDRALKGCEKSLGCYHKKTLVSNQGLMMVFKEQGKFNDAERMRNRALKCYELNLDRDHELILHVCRHLGDIYRRQGKLEQAEQMLDRALQGFEKTLGPYHNSTFKTVDYLGKLYEDQGRLQEAEEMFDRALKGVETNLGSENLLTSTIAHHLGTFYKRQGNLRQAEEMLTRALEGFKSALGPTTPKVLDVARDLQLLRSLTEKT</sequence>
<dbReference type="Pfam" id="PF13424">
    <property type="entry name" value="TPR_12"/>
    <property type="match status" value="1"/>
</dbReference>
<evidence type="ECO:0000259" key="2">
    <source>
        <dbReference type="Pfam" id="PF17874"/>
    </source>
</evidence>
<protein>
    <submittedName>
        <fullName evidence="3">Pfs NB-ARC and TPR domain (JCVI)</fullName>
    </submittedName>
</protein>
<dbReference type="OrthoDB" id="1658288at2759"/>
<name>A0A8H4LD57_9HYPO</name>
<dbReference type="InterPro" id="IPR019734">
    <property type="entry name" value="TPR_rpt"/>
</dbReference>
<evidence type="ECO:0000256" key="1">
    <source>
        <dbReference type="PROSITE-ProRule" id="PRU00339"/>
    </source>
</evidence>
<keyword evidence="1" id="KW-0802">TPR repeat</keyword>
<dbReference type="InterPro" id="IPR041617">
    <property type="entry name" value="TPR_MalT"/>
</dbReference>
<dbReference type="Pfam" id="PF13374">
    <property type="entry name" value="TPR_10"/>
    <property type="match status" value="1"/>
</dbReference>
<dbReference type="SUPFAM" id="SSF48452">
    <property type="entry name" value="TPR-like"/>
    <property type="match status" value="1"/>
</dbReference>
<feature type="domain" description="MalT-like TPR region" evidence="2">
    <location>
        <begin position="240"/>
        <end position="392"/>
    </location>
</feature>
<dbReference type="PANTHER" id="PTHR46082">
    <property type="entry name" value="ATP/GTP-BINDING PROTEIN-RELATED"/>
    <property type="match status" value="1"/>
</dbReference>
<dbReference type="Pfam" id="PF17874">
    <property type="entry name" value="TPR_MalT"/>
    <property type="match status" value="1"/>
</dbReference>
<gene>
    <name evidence="3" type="ORF">FALBO_7649</name>
</gene>
<proteinExistence type="predicted"/>
<keyword evidence="4" id="KW-1185">Reference proteome</keyword>
<dbReference type="AlphaFoldDB" id="A0A8H4LD57"/>
<dbReference type="EMBL" id="JAADYS010001022">
    <property type="protein sequence ID" value="KAF4465508.1"/>
    <property type="molecule type" value="Genomic_DNA"/>
</dbReference>
<feature type="repeat" description="TPR" evidence="1">
    <location>
        <begin position="449"/>
        <end position="482"/>
    </location>
</feature>
<dbReference type="PANTHER" id="PTHR46082:SF6">
    <property type="entry name" value="AAA+ ATPASE DOMAIN-CONTAINING PROTEIN-RELATED"/>
    <property type="match status" value="1"/>
</dbReference>
<organism evidence="3 4">
    <name type="scientific">Fusarium albosuccineum</name>
    <dbReference type="NCBI Taxonomy" id="1237068"/>
    <lineage>
        <taxon>Eukaryota</taxon>
        <taxon>Fungi</taxon>
        <taxon>Dikarya</taxon>
        <taxon>Ascomycota</taxon>
        <taxon>Pezizomycotina</taxon>
        <taxon>Sordariomycetes</taxon>
        <taxon>Hypocreomycetidae</taxon>
        <taxon>Hypocreales</taxon>
        <taxon>Nectriaceae</taxon>
        <taxon>Fusarium</taxon>
        <taxon>Fusarium decemcellulare species complex</taxon>
    </lineage>
</organism>
<dbReference type="InterPro" id="IPR053137">
    <property type="entry name" value="NLR-like"/>
</dbReference>
<comment type="caution">
    <text evidence="3">The sequence shown here is derived from an EMBL/GenBank/DDBJ whole genome shotgun (WGS) entry which is preliminary data.</text>
</comment>
<evidence type="ECO:0000313" key="3">
    <source>
        <dbReference type="EMBL" id="KAF4465508.1"/>
    </source>
</evidence>
<evidence type="ECO:0000313" key="4">
    <source>
        <dbReference type="Proteomes" id="UP000554235"/>
    </source>
</evidence>
<dbReference type="Proteomes" id="UP000554235">
    <property type="component" value="Unassembled WGS sequence"/>
</dbReference>
<accession>A0A8H4LD57</accession>